<evidence type="ECO:0000313" key="1">
    <source>
        <dbReference type="EMBL" id="MDK2596935.1"/>
    </source>
</evidence>
<dbReference type="Proteomes" id="UP001231915">
    <property type="component" value="Unassembled WGS sequence"/>
</dbReference>
<proteinExistence type="predicted"/>
<keyword evidence="2" id="KW-1185">Reference proteome</keyword>
<gene>
    <name evidence="1" type="ORF">QNM18_17935</name>
</gene>
<evidence type="ECO:0000313" key="2">
    <source>
        <dbReference type="Proteomes" id="UP001231915"/>
    </source>
</evidence>
<dbReference type="EMBL" id="JASJUT010000008">
    <property type="protein sequence ID" value="MDK2596935.1"/>
    <property type="molecule type" value="Genomic_DNA"/>
</dbReference>
<accession>A0ABT7EPG1</accession>
<protein>
    <submittedName>
        <fullName evidence="1">Uncharacterized protein</fullName>
    </submittedName>
</protein>
<organism evidence="1 2">
    <name type="scientific">Pseudoalteromonas obscura</name>
    <dbReference type="NCBI Taxonomy" id="3048491"/>
    <lineage>
        <taxon>Bacteria</taxon>
        <taxon>Pseudomonadati</taxon>
        <taxon>Pseudomonadota</taxon>
        <taxon>Gammaproteobacteria</taxon>
        <taxon>Alteromonadales</taxon>
        <taxon>Pseudoalteromonadaceae</taxon>
        <taxon>Pseudoalteromonas</taxon>
    </lineage>
</organism>
<sequence>MFVQTKLVVLVLRTKNKYCKDVVDDTLVPVNFTPADVNASIPFSGFRGNGWRSSRNVTSSTLKVSSFANAEVDVKPKVR</sequence>
<dbReference type="RefSeq" id="WP_284138040.1">
    <property type="nucleotide sequence ID" value="NZ_JASJUT010000008.1"/>
</dbReference>
<reference evidence="1 2" key="1">
    <citation type="submission" date="2023-05" db="EMBL/GenBank/DDBJ databases">
        <title>Pseudoalteromonas ardens sp. nov., Pseudoalteromonas obscura sp. nov., and Pseudoalteromonas umbrosa sp. nov., isolated from the coral Montipora capitata.</title>
        <authorList>
            <person name="Thomas E.M."/>
            <person name="Smith E.M."/>
            <person name="Papke E."/>
            <person name="Shlafstein M.D."/>
            <person name="Oline D.K."/>
            <person name="Videau P."/>
            <person name="Saw J.H."/>
            <person name="Strangman W.K."/>
            <person name="Ushijima B."/>
        </authorList>
    </citation>
    <scope>NUCLEOTIDE SEQUENCE [LARGE SCALE GENOMIC DNA]</scope>
    <source>
        <strain evidence="1 2">P94</strain>
    </source>
</reference>
<comment type="caution">
    <text evidence="1">The sequence shown here is derived from an EMBL/GenBank/DDBJ whole genome shotgun (WGS) entry which is preliminary data.</text>
</comment>
<name>A0ABT7EPG1_9GAMM</name>